<dbReference type="AlphaFoldDB" id="A0A6H1ZGI9"/>
<evidence type="ECO:0000313" key="2">
    <source>
        <dbReference type="EMBL" id="QJA84752.1"/>
    </source>
</evidence>
<proteinExistence type="predicted"/>
<sequence length="251" mass="27096">MARATFSTPVEDAYGQSVTLATTLAITGLINVRQGYRGLHMWCYADWKYLLTPKIHYVLFYNATAETFTNYTAQALDNDASTDVVLDGMIATDYLYILTTAPISGLGIDMDASAVNAVTAALDMEYYKTAGWTNVSNDVDGTDSPGATLSKDGTYVWDALTDATPIAKDDAVNGIFGFYGIRFTPNATLSASTRINGLMTIHNGTSYALVPANDDNDGERFNYDDDKVGTIQVLAVSATPVLAINHIKYKG</sequence>
<evidence type="ECO:0000313" key="1">
    <source>
        <dbReference type="EMBL" id="QJA46457.1"/>
    </source>
</evidence>
<name>A0A6H1ZGI9_9ZZZZ</name>
<dbReference type="EMBL" id="MT144613">
    <property type="protein sequence ID" value="QJH95118.1"/>
    <property type="molecule type" value="Genomic_DNA"/>
</dbReference>
<accession>A0A6H1ZGI9</accession>
<reference evidence="1" key="1">
    <citation type="submission" date="2020-03" db="EMBL/GenBank/DDBJ databases">
        <title>The deep terrestrial virosphere.</title>
        <authorList>
            <person name="Holmfeldt K."/>
            <person name="Nilsson E."/>
            <person name="Simone D."/>
            <person name="Lopez-Fernandez M."/>
            <person name="Wu X."/>
            <person name="de Brujin I."/>
            <person name="Lundin D."/>
            <person name="Andersson A."/>
            <person name="Bertilsson S."/>
            <person name="Dopson M."/>
        </authorList>
    </citation>
    <scope>NUCLEOTIDE SEQUENCE</scope>
    <source>
        <strain evidence="2">MM415A00170</strain>
        <strain evidence="1">TM448A00430</strain>
        <strain evidence="3">TM448B00346</strain>
    </source>
</reference>
<organism evidence="1">
    <name type="scientific">viral metagenome</name>
    <dbReference type="NCBI Taxonomy" id="1070528"/>
    <lineage>
        <taxon>unclassified sequences</taxon>
        <taxon>metagenomes</taxon>
        <taxon>organismal metagenomes</taxon>
    </lineage>
</organism>
<evidence type="ECO:0000313" key="3">
    <source>
        <dbReference type="EMBL" id="QJH95118.1"/>
    </source>
</evidence>
<dbReference type="EMBL" id="MT142534">
    <property type="protein sequence ID" value="QJA84752.1"/>
    <property type="molecule type" value="Genomic_DNA"/>
</dbReference>
<dbReference type="EMBL" id="MT144011">
    <property type="protein sequence ID" value="QJA46457.1"/>
    <property type="molecule type" value="Genomic_DNA"/>
</dbReference>
<protein>
    <submittedName>
        <fullName evidence="1">Uncharacterized protein</fullName>
    </submittedName>
</protein>
<gene>
    <name evidence="2" type="ORF">MM415A00170_0016</name>
    <name evidence="1" type="ORF">TM448A00430_0014</name>
    <name evidence="3" type="ORF">TM448B00346_0016</name>
</gene>